<dbReference type="AlphaFoldDB" id="A0AAD1XFY8"/>
<organism evidence="1 2">
    <name type="scientific">Euplotes crassus</name>
    <dbReference type="NCBI Taxonomy" id="5936"/>
    <lineage>
        <taxon>Eukaryota</taxon>
        <taxon>Sar</taxon>
        <taxon>Alveolata</taxon>
        <taxon>Ciliophora</taxon>
        <taxon>Intramacronucleata</taxon>
        <taxon>Spirotrichea</taxon>
        <taxon>Hypotrichia</taxon>
        <taxon>Euplotida</taxon>
        <taxon>Euplotidae</taxon>
        <taxon>Moneuplotes</taxon>
    </lineage>
</organism>
<protein>
    <submittedName>
        <fullName evidence="1">Uncharacterized protein</fullName>
    </submittedName>
</protein>
<dbReference type="EMBL" id="CAMPGE010012227">
    <property type="protein sequence ID" value="CAI2371008.1"/>
    <property type="molecule type" value="Genomic_DNA"/>
</dbReference>
<sequence>MAHLPQFLLDKRNNEGADEESQYSYSYPSSVRVSNTSQKEDANLLNTLNEFEDNEDKNVISIGNFESKDQMTPALLEILKDEDKHILRAEKCFYSFINEVMQEFDIPLTNDPDFVKCLLEDIDLYEKEATEIIFKNLEKYHVPNKLMMIHQNNLRNKFYKTCIQDDKTQKMKKENQPDQNEQLRVDYYAPYLYDTSFKKVKRIDTENETTPYLTNDSTNAISDMNKQLDALLEEERIKQKEILNKIYPKSRRKPKHM</sequence>
<dbReference type="Proteomes" id="UP001295684">
    <property type="component" value="Unassembled WGS sequence"/>
</dbReference>
<proteinExistence type="predicted"/>
<evidence type="ECO:0000313" key="1">
    <source>
        <dbReference type="EMBL" id="CAI2371008.1"/>
    </source>
</evidence>
<evidence type="ECO:0000313" key="2">
    <source>
        <dbReference type="Proteomes" id="UP001295684"/>
    </source>
</evidence>
<reference evidence="1" key="1">
    <citation type="submission" date="2023-07" db="EMBL/GenBank/DDBJ databases">
        <authorList>
            <consortium name="AG Swart"/>
            <person name="Singh M."/>
            <person name="Singh A."/>
            <person name="Seah K."/>
            <person name="Emmerich C."/>
        </authorList>
    </citation>
    <scope>NUCLEOTIDE SEQUENCE</scope>
    <source>
        <strain evidence="1">DP1</strain>
    </source>
</reference>
<gene>
    <name evidence="1" type="ORF">ECRASSUSDP1_LOCUS12328</name>
</gene>
<keyword evidence="2" id="KW-1185">Reference proteome</keyword>
<name>A0AAD1XFY8_EUPCR</name>
<comment type="caution">
    <text evidence="1">The sequence shown here is derived from an EMBL/GenBank/DDBJ whole genome shotgun (WGS) entry which is preliminary data.</text>
</comment>
<accession>A0AAD1XFY8</accession>